<feature type="transmembrane region" description="Helical" evidence="10">
    <location>
        <begin position="201"/>
        <end position="224"/>
    </location>
</feature>
<dbReference type="Proteomes" id="UP000520198">
    <property type="component" value="Unassembled WGS sequence"/>
</dbReference>
<feature type="transmembrane region" description="Helical" evidence="10">
    <location>
        <begin position="170"/>
        <end position="195"/>
    </location>
</feature>
<dbReference type="InterPro" id="IPR050368">
    <property type="entry name" value="ClC-type_chloride_channel"/>
</dbReference>
<dbReference type="GO" id="GO:0005254">
    <property type="term" value="F:chloride channel activity"/>
    <property type="evidence" value="ECO:0007669"/>
    <property type="project" value="UniProtKB-KW"/>
</dbReference>
<dbReference type="InterPro" id="IPR046342">
    <property type="entry name" value="CBS_dom_sf"/>
</dbReference>
<feature type="transmembrane region" description="Helical" evidence="10">
    <location>
        <begin position="378"/>
        <end position="400"/>
    </location>
</feature>
<evidence type="ECO:0000256" key="5">
    <source>
        <dbReference type="ARBA" id="ARBA00023065"/>
    </source>
</evidence>
<dbReference type="SUPFAM" id="SSF81340">
    <property type="entry name" value="Clc chloride channel"/>
    <property type="match status" value="1"/>
</dbReference>
<dbReference type="EMBL" id="JABWDU010000011">
    <property type="protein sequence ID" value="NVD42827.1"/>
    <property type="molecule type" value="Genomic_DNA"/>
</dbReference>
<keyword evidence="5" id="KW-0406">Ion transport</keyword>
<protein>
    <submittedName>
        <fullName evidence="11">Chloride channel protein</fullName>
    </submittedName>
</protein>
<evidence type="ECO:0000256" key="6">
    <source>
        <dbReference type="ARBA" id="ARBA00023136"/>
    </source>
</evidence>
<dbReference type="Gene3D" id="1.10.3080.10">
    <property type="entry name" value="Clc chloride channel"/>
    <property type="match status" value="1"/>
</dbReference>
<evidence type="ECO:0000256" key="10">
    <source>
        <dbReference type="SAM" id="Phobius"/>
    </source>
</evidence>
<feature type="transmembrane region" description="Helical" evidence="10">
    <location>
        <begin position="244"/>
        <end position="268"/>
    </location>
</feature>
<sequence length="592" mass="62719">MRRLRPSVLYRFVSIELMRRLPRRSEFGLLFAGALVGVAAGLCVSTMTFIAHTMHAVIFRLEPGERLSGAAVDEKALIFVAPIVGGVLLGLLLFGLSRWRKRPLVDPIEANALHGGRLSLTDSLIVAAQNLLSNGFGASVGLEAGYTQVASGIASKFGSKLKLRRSDMRILVGCGAAGAIAAAFNAPLTGAFYAFELIIGAYTIISLTPVVVSALVANLVARLLAASDAGIDVGSVGSILPADYVPALVLGVICGGVGILLMQGVAFIEEIARKSLIPGYLRPAIGGIIVGLLAMVSPQVLSGGHGALHINLENDVPVLGVLGLFLLKAMASAISIGSGFRGGLFFASLFMGALLGKLFSFAAPYLGHTTLEPASYAVVGMSSLAVSIIGGPLTMTFLALEVTGDFPMTALVLASVITASFIVRTLFGYSFATWRFHLRGETIRSAHDIGWIRNLTVDKMMRADVRTVHADMSVKGFRAEFPIGSTQRVILVEETGKYAGIVLVPDVHGNLVEGENEVAPIRSFARHSNDILLPNMNARQAAALFDETESEALAVVSDLIGQNVIGLLTESHTLRRYSEELDRNRREATGEL</sequence>
<gene>
    <name evidence="11" type="ORF">HT585_28550</name>
</gene>
<dbReference type="PRINTS" id="PR00762">
    <property type="entry name" value="CLCHANNEL"/>
</dbReference>
<evidence type="ECO:0000313" key="12">
    <source>
        <dbReference type="Proteomes" id="UP000520198"/>
    </source>
</evidence>
<evidence type="ECO:0000256" key="7">
    <source>
        <dbReference type="ARBA" id="ARBA00023173"/>
    </source>
</evidence>
<dbReference type="InterPro" id="IPR001807">
    <property type="entry name" value="ClC"/>
</dbReference>
<dbReference type="RefSeq" id="WP_176356179.1">
    <property type="nucleotide sequence ID" value="NZ_JABWDU010000011.1"/>
</dbReference>
<comment type="caution">
    <text evidence="11">The sequence shown here is derived from an EMBL/GenBank/DDBJ whole genome shotgun (WGS) entry which is preliminary data.</text>
</comment>
<keyword evidence="7" id="KW-0869">Chloride channel</keyword>
<proteinExistence type="predicted"/>
<evidence type="ECO:0000313" key="11">
    <source>
        <dbReference type="EMBL" id="NVD42827.1"/>
    </source>
</evidence>
<feature type="transmembrane region" description="Helical" evidence="10">
    <location>
        <begin position="406"/>
        <end position="427"/>
    </location>
</feature>
<reference evidence="11 12" key="1">
    <citation type="submission" date="2020-06" db="EMBL/GenBank/DDBJ databases">
        <authorList>
            <person name="Grouzdev D.S."/>
        </authorList>
    </citation>
    <scope>NUCLEOTIDE SEQUENCE [LARGE SCALE GENOMIC DNA]</scope>
    <source>
        <strain evidence="11 12">HO-A22</strain>
    </source>
</reference>
<dbReference type="SUPFAM" id="SSF54631">
    <property type="entry name" value="CBS-domain pair"/>
    <property type="match status" value="1"/>
</dbReference>
<comment type="subcellular location">
    <subcellularLocation>
        <location evidence="1">Membrane</location>
        <topology evidence="1">Multi-pass membrane protein</topology>
    </subcellularLocation>
</comment>
<keyword evidence="2" id="KW-0813">Transport</keyword>
<dbReference type="Gene3D" id="3.10.580.10">
    <property type="entry name" value="CBS-domain"/>
    <property type="match status" value="1"/>
</dbReference>
<feature type="transmembrane region" description="Helical" evidence="10">
    <location>
        <begin position="344"/>
        <end position="366"/>
    </location>
</feature>
<accession>A0A7Y6UR05</accession>
<evidence type="ECO:0000256" key="9">
    <source>
        <dbReference type="ARBA" id="ARBA00023303"/>
    </source>
</evidence>
<dbReference type="CDD" id="cd00400">
    <property type="entry name" value="Voltage_gated_ClC"/>
    <property type="match status" value="1"/>
</dbReference>
<dbReference type="GO" id="GO:0034707">
    <property type="term" value="C:chloride channel complex"/>
    <property type="evidence" value="ECO:0007669"/>
    <property type="project" value="UniProtKB-KW"/>
</dbReference>
<evidence type="ECO:0000256" key="3">
    <source>
        <dbReference type="ARBA" id="ARBA00022692"/>
    </source>
</evidence>
<feature type="transmembrane region" description="Helical" evidence="10">
    <location>
        <begin position="27"/>
        <end position="51"/>
    </location>
</feature>
<organism evidence="11 12">
    <name type="scientific">Ensifer oleiphilus</name>
    <dbReference type="NCBI Taxonomy" id="2742698"/>
    <lineage>
        <taxon>Bacteria</taxon>
        <taxon>Pseudomonadati</taxon>
        <taxon>Pseudomonadota</taxon>
        <taxon>Alphaproteobacteria</taxon>
        <taxon>Hyphomicrobiales</taxon>
        <taxon>Rhizobiaceae</taxon>
        <taxon>Sinorhizobium/Ensifer group</taxon>
        <taxon>Ensifer</taxon>
    </lineage>
</organism>
<keyword evidence="8" id="KW-0868">Chloride</keyword>
<evidence type="ECO:0000256" key="4">
    <source>
        <dbReference type="ARBA" id="ARBA00022989"/>
    </source>
</evidence>
<dbReference type="PANTHER" id="PTHR43427">
    <property type="entry name" value="CHLORIDE CHANNEL PROTEIN CLC-E"/>
    <property type="match status" value="1"/>
</dbReference>
<feature type="transmembrane region" description="Helical" evidence="10">
    <location>
        <begin position="76"/>
        <end position="96"/>
    </location>
</feature>
<keyword evidence="3 10" id="KW-0812">Transmembrane</keyword>
<evidence type="ECO:0000256" key="1">
    <source>
        <dbReference type="ARBA" id="ARBA00004141"/>
    </source>
</evidence>
<dbReference type="Pfam" id="PF00654">
    <property type="entry name" value="Voltage_CLC"/>
    <property type="match status" value="1"/>
</dbReference>
<feature type="transmembrane region" description="Helical" evidence="10">
    <location>
        <begin position="318"/>
        <end position="338"/>
    </location>
</feature>
<feature type="transmembrane region" description="Helical" evidence="10">
    <location>
        <begin position="280"/>
        <end position="297"/>
    </location>
</feature>
<keyword evidence="12" id="KW-1185">Reference proteome</keyword>
<dbReference type="AlphaFoldDB" id="A0A7Y6UR05"/>
<evidence type="ECO:0000256" key="8">
    <source>
        <dbReference type="ARBA" id="ARBA00023214"/>
    </source>
</evidence>
<dbReference type="InterPro" id="IPR014743">
    <property type="entry name" value="Cl-channel_core"/>
</dbReference>
<evidence type="ECO:0000256" key="2">
    <source>
        <dbReference type="ARBA" id="ARBA00022448"/>
    </source>
</evidence>
<keyword evidence="4 10" id="KW-1133">Transmembrane helix</keyword>
<name>A0A7Y6UR05_9HYPH</name>
<keyword evidence="6 10" id="KW-0472">Membrane</keyword>
<dbReference type="PANTHER" id="PTHR43427:SF6">
    <property type="entry name" value="CHLORIDE CHANNEL PROTEIN CLC-E"/>
    <property type="match status" value="1"/>
</dbReference>
<keyword evidence="9" id="KW-0407">Ion channel</keyword>